<name>A0ACB9KXE8_9MYRT</name>
<proteinExistence type="predicted"/>
<organism evidence="1 2">
    <name type="scientific">Melastoma candidum</name>
    <dbReference type="NCBI Taxonomy" id="119954"/>
    <lineage>
        <taxon>Eukaryota</taxon>
        <taxon>Viridiplantae</taxon>
        <taxon>Streptophyta</taxon>
        <taxon>Embryophyta</taxon>
        <taxon>Tracheophyta</taxon>
        <taxon>Spermatophyta</taxon>
        <taxon>Magnoliopsida</taxon>
        <taxon>eudicotyledons</taxon>
        <taxon>Gunneridae</taxon>
        <taxon>Pentapetalae</taxon>
        <taxon>rosids</taxon>
        <taxon>malvids</taxon>
        <taxon>Myrtales</taxon>
        <taxon>Melastomataceae</taxon>
        <taxon>Melastomatoideae</taxon>
        <taxon>Melastomateae</taxon>
        <taxon>Melastoma</taxon>
    </lineage>
</organism>
<keyword evidence="2" id="KW-1185">Reference proteome</keyword>
<gene>
    <name evidence="1" type="ORF">MLD38_037933</name>
</gene>
<comment type="caution">
    <text evidence="1">The sequence shown here is derived from an EMBL/GenBank/DDBJ whole genome shotgun (WGS) entry which is preliminary data.</text>
</comment>
<reference evidence="2" key="1">
    <citation type="journal article" date="2023" name="Front. Plant Sci.">
        <title>Chromosomal-level genome assembly of Melastoma candidum provides insights into trichome evolution.</title>
        <authorList>
            <person name="Zhong Y."/>
            <person name="Wu W."/>
            <person name="Sun C."/>
            <person name="Zou P."/>
            <person name="Liu Y."/>
            <person name="Dai S."/>
            <person name="Zhou R."/>
        </authorList>
    </citation>
    <scope>NUCLEOTIDE SEQUENCE [LARGE SCALE GENOMIC DNA]</scope>
</reference>
<protein>
    <submittedName>
        <fullName evidence="1">Uncharacterized protein</fullName>
    </submittedName>
</protein>
<dbReference type="Proteomes" id="UP001057402">
    <property type="component" value="Chromosome 12"/>
</dbReference>
<sequence length="269" mass="29367">MVAEILLGKHPTVCPALVATTDDASPRHQLLVPAFSLTQAVSSRGIFAQTGVSLAAKSKPDPKSFPLAVVLDPRLLQASLFGYVTQTRPNSQLRQPRRSGRDERRLPGGSSWRAPLPSVFLNLDQGGSLDCSAPAMTDPDPVMESCLFRSSSPRHTPPSPLQTDLQTPAPTPSTANACWTLATISHHLPSSLTRQHSRGIAPGRCSRTLQSCPKHGHSHNRLPWPDPNRHSQSPAHHLLTSSRLDPHYPVMQKVKSFIFYLRTSDVGRD</sequence>
<dbReference type="EMBL" id="CM042891">
    <property type="protein sequence ID" value="KAI4302149.1"/>
    <property type="molecule type" value="Genomic_DNA"/>
</dbReference>
<accession>A0ACB9KXE8</accession>
<evidence type="ECO:0000313" key="1">
    <source>
        <dbReference type="EMBL" id="KAI4302149.1"/>
    </source>
</evidence>
<evidence type="ECO:0000313" key="2">
    <source>
        <dbReference type="Proteomes" id="UP001057402"/>
    </source>
</evidence>